<proteinExistence type="predicted"/>
<gene>
    <name evidence="2" type="ORF">SCLCIDRAFT_673591</name>
</gene>
<dbReference type="AlphaFoldDB" id="A0A0C3DTG5"/>
<evidence type="ECO:0000256" key="1">
    <source>
        <dbReference type="SAM" id="MobiDB-lite"/>
    </source>
</evidence>
<evidence type="ECO:0000313" key="3">
    <source>
        <dbReference type="Proteomes" id="UP000053989"/>
    </source>
</evidence>
<dbReference type="HOGENOM" id="CLU_2832677_0_0_1"/>
<dbReference type="EMBL" id="KN822031">
    <property type="protein sequence ID" value="KIM63915.1"/>
    <property type="molecule type" value="Genomic_DNA"/>
</dbReference>
<evidence type="ECO:0000313" key="2">
    <source>
        <dbReference type="EMBL" id="KIM63915.1"/>
    </source>
</evidence>
<accession>A0A0C3DTG5</accession>
<keyword evidence="3" id="KW-1185">Reference proteome</keyword>
<protein>
    <submittedName>
        <fullName evidence="2">Uncharacterized protein</fullName>
    </submittedName>
</protein>
<name>A0A0C3DTG5_9AGAM</name>
<feature type="compositionally biased region" description="Basic and acidic residues" evidence="1">
    <location>
        <begin position="46"/>
        <end position="66"/>
    </location>
</feature>
<dbReference type="InParanoid" id="A0A0C3DTG5"/>
<organism evidence="2 3">
    <name type="scientific">Scleroderma citrinum Foug A</name>
    <dbReference type="NCBI Taxonomy" id="1036808"/>
    <lineage>
        <taxon>Eukaryota</taxon>
        <taxon>Fungi</taxon>
        <taxon>Dikarya</taxon>
        <taxon>Basidiomycota</taxon>
        <taxon>Agaricomycotina</taxon>
        <taxon>Agaricomycetes</taxon>
        <taxon>Agaricomycetidae</taxon>
        <taxon>Boletales</taxon>
        <taxon>Sclerodermatineae</taxon>
        <taxon>Sclerodermataceae</taxon>
        <taxon>Scleroderma</taxon>
    </lineage>
</organism>
<reference evidence="3" key="2">
    <citation type="submission" date="2015-01" db="EMBL/GenBank/DDBJ databases">
        <title>Evolutionary Origins and Diversification of the Mycorrhizal Mutualists.</title>
        <authorList>
            <consortium name="DOE Joint Genome Institute"/>
            <consortium name="Mycorrhizal Genomics Consortium"/>
            <person name="Kohler A."/>
            <person name="Kuo A."/>
            <person name="Nagy L.G."/>
            <person name="Floudas D."/>
            <person name="Copeland A."/>
            <person name="Barry K.W."/>
            <person name="Cichocki N."/>
            <person name="Veneault-Fourrey C."/>
            <person name="LaButti K."/>
            <person name="Lindquist E.A."/>
            <person name="Lipzen A."/>
            <person name="Lundell T."/>
            <person name="Morin E."/>
            <person name="Murat C."/>
            <person name="Riley R."/>
            <person name="Ohm R."/>
            <person name="Sun H."/>
            <person name="Tunlid A."/>
            <person name="Henrissat B."/>
            <person name="Grigoriev I.V."/>
            <person name="Hibbett D.S."/>
            <person name="Martin F."/>
        </authorList>
    </citation>
    <scope>NUCLEOTIDE SEQUENCE [LARGE SCALE GENOMIC DNA]</scope>
    <source>
        <strain evidence="3">Foug A</strain>
    </source>
</reference>
<dbReference type="Proteomes" id="UP000053989">
    <property type="component" value="Unassembled WGS sequence"/>
</dbReference>
<reference evidence="2 3" key="1">
    <citation type="submission" date="2014-04" db="EMBL/GenBank/DDBJ databases">
        <authorList>
            <consortium name="DOE Joint Genome Institute"/>
            <person name="Kuo A."/>
            <person name="Kohler A."/>
            <person name="Nagy L.G."/>
            <person name="Floudas D."/>
            <person name="Copeland A."/>
            <person name="Barry K.W."/>
            <person name="Cichocki N."/>
            <person name="Veneault-Fourrey C."/>
            <person name="LaButti K."/>
            <person name="Lindquist E.A."/>
            <person name="Lipzen A."/>
            <person name="Lundell T."/>
            <person name="Morin E."/>
            <person name="Murat C."/>
            <person name="Sun H."/>
            <person name="Tunlid A."/>
            <person name="Henrissat B."/>
            <person name="Grigoriev I.V."/>
            <person name="Hibbett D.S."/>
            <person name="Martin F."/>
            <person name="Nordberg H.P."/>
            <person name="Cantor M.N."/>
            <person name="Hua S.X."/>
        </authorList>
    </citation>
    <scope>NUCLEOTIDE SEQUENCE [LARGE SCALE GENOMIC DNA]</scope>
    <source>
        <strain evidence="2 3">Foug A</strain>
    </source>
</reference>
<sequence length="66" mass="7633">MQYQNPEYAPSFARSETPKKSNSHPLSLSRESPRGSHLRFSLRSTRHSDHVEMAVSRLEHGRKLET</sequence>
<feature type="region of interest" description="Disordered" evidence="1">
    <location>
        <begin position="1"/>
        <end position="66"/>
    </location>
</feature>